<proteinExistence type="predicted"/>
<dbReference type="Pfam" id="PF04480">
    <property type="entry name" value="DUF559"/>
    <property type="match status" value="1"/>
</dbReference>
<dbReference type="RefSeq" id="WP_148933451.1">
    <property type="nucleotide sequence ID" value="NZ_VNHS01000019.1"/>
</dbReference>
<keyword evidence="3" id="KW-1185">Reference proteome</keyword>
<reference evidence="2 3" key="1">
    <citation type="submission" date="2019-07" db="EMBL/GenBank/DDBJ databases">
        <title>Genomic Encyclopedia of Type Strains, Phase III (KMG-III): the genomes of soil and plant-associated and newly described type strains.</title>
        <authorList>
            <person name="Whitman W."/>
        </authorList>
    </citation>
    <scope>NUCLEOTIDE SEQUENCE [LARGE SCALE GENOMIC DNA]</scope>
    <source>
        <strain evidence="2 3">BL24</strain>
    </source>
</reference>
<dbReference type="Proteomes" id="UP000323257">
    <property type="component" value="Unassembled WGS sequence"/>
</dbReference>
<dbReference type="Gene3D" id="3.40.960.10">
    <property type="entry name" value="VSR Endonuclease"/>
    <property type="match status" value="1"/>
</dbReference>
<feature type="domain" description="DUF559" evidence="1">
    <location>
        <begin position="70"/>
        <end position="142"/>
    </location>
</feature>
<protein>
    <submittedName>
        <fullName evidence="2">Uncharacterized protein DUF559</fullName>
    </submittedName>
</protein>
<evidence type="ECO:0000313" key="2">
    <source>
        <dbReference type="EMBL" id="TYP68397.1"/>
    </source>
</evidence>
<gene>
    <name evidence="2" type="ORF">BCM02_11982</name>
</gene>
<sequence>MDNQRDSELVIQQWLKAHERNRKGERKRRISGGLGHAETLFLKQVWWPAFMRLEGLHPEYEVKDFKDGSRFIDFAYFAGDLKLCIEIDGYGSHWRDLTRWQFADHLMRQNQLVIDGWHVLRFAYEEIKDKPRKCQQTIQQFLGRSQTSGDAQLKGHKLNSYERDLVRLFHAHGKISVRTASEFLHLSTDRARRVIAGMVDKELLLPARPELRRIHHYVLAP</sequence>
<name>A0A5S5BN20_9BACL</name>
<organism evidence="2 3">
    <name type="scientific">Paenibacillus methanolicus</name>
    <dbReference type="NCBI Taxonomy" id="582686"/>
    <lineage>
        <taxon>Bacteria</taxon>
        <taxon>Bacillati</taxon>
        <taxon>Bacillota</taxon>
        <taxon>Bacilli</taxon>
        <taxon>Bacillales</taxon>
        <taxon>Paenibacillaceae</taxon>
        <taxon>Paenibacillus</taxon>
    </lineage>
</organism>
<evidence type="ECO:0000313" key="3">
    <source>
        <dbReference type="Proteomes" id="UP000323257"/>
    </source>
</evidence>
<dbReference type="AlphaFoldDB" id="A0A5S5BN20"/>
<evidence type="ECO:0000259" key="1">
    <source>
        <dbReference type="Pfam" id="PF04480"/>
    </source>
</evidence>
<dbReference type="OrthoDB" id="2677830at2"/>
<dbReference type="InterPro" id="IPR007569">
    <property type="entry name" value="DUF559"/>
</dbReference>
<dbReference type="EMBL" id="VNHS01000019">
    <property type="protein sequence ID" value="TYP68397.1"/>
    <property type="molecule type" value="Genomic_DNA"/>
</dbReference>
<accession>A0A5S5BN20</accession>
<comment type="caution">
    <text evidence="2">The sequence shown here is derived from an EMBL/GenBank/DDBJ whole genome shotgun (WGS) entry which is preliminary data.</text>
</comment>